<sequence length="99" mass="12089">MHYKRKTRIKIHSPSFYLGEEMLEKINFIAEFDSQSRSVIVLRALEYTFNKNWERSKNVYKKKKKVPFEKKHLKKIESTNKENQNEQKSLFEFEFANCH</sequence>
<protein>
    <submittedName>
        <fullName evidence="1">Uncharacterized protein</fullName>
    </submittedName>
</protein>
<dbReference type="Proteomes" id="UP000037997">
    <property type="component" value="Unassembled WGS sequence"/>
</dbReference>
<dbReference type="AlphaFoldDB" id="A0A0N1MQ35"/>
<organism evidence="1 2">
    <name type="scientific">Helicobacter pullorum</name>
    <dbReference type="NCBI Taxonomy" id="35818"/>
    <lineage>
        <taxon>Bacteria</taxon>
        <taxon>Pseudomonadati</taxon>
        <taxon>Campylobacterota</taxon>
        <taxon>Epsilonproteobacteria</taxon>
        <taxon>Campylobacterales</taxon>
        <taxon>Helicobacteraceae</taxon>
        <taxon>Helicobacter</taxon>
    </lineage>
</organism>
<name>A0A0N1MQ35_9HELI</name>
<reference evidence="1 2" key="1">
    <citation type="submission" date="2014-06" db="EMBL/GenBank/DDBJ databases">
        <title>Helicobacter pullorum isolates in fresh chicken meat - phenotypic and genotypic features.</title>
        <authorList>
            <person name="Borges V."/>
            <person name="Santos A."/>
            <person name="Correia C.B."/>
            <person name="Saraiva M."/>
            <person name="Menard A."/>
            <person name="Vieira L."/>
            <person name="Sampaio D.A."/>
            <person name="Gomes J.P."/>
            <person name="Oleastro M."/>
        </authorList>
    </citation>
    <scope>NUCLEOTIDE SEQUENCE [LARGE SCALE GENOMIC DNA]</scope>
    <source>
        <strain evidence="1 2">229334/12</strain>
    </source>
</reference>
<dbReference type="EMBL" id="JNOC01000111">
    <property type="protein sequence ID" value="KPH54674.1"/>
    <property type="molecule type" value="Genomic_DNA"/>
</dbReference>
<comment type="caution">
    <text evidence="1">The sequence shown here is derived from an EMBL/GenBank/DDBJ whole genome shotgun (WGS) entry which is preliminary data.</text>
</comment>
<evidence type="ECO:0000313" key="1">
    <source>
        <dbReference type="EMBL" id="KPH54674.1"/>
    </source>
</evidence>
<dbReference type="GeneID" id="93196584"/>
<gene>
    <name evidence="1" type="ORF">HPU229334_00625</name>
</gene>
<dbReference type="PATRIC" id="fig|35818.11.peg.123"/>
<accession>A0A0N1MQ35</accession>
<proteinExistence type="predicted"/>
<evidence type="ECO:0000313" key="2">
    <source>
        <dbReference type="Proteomes" id="UP000037997"/>
    </source>
</evidence>
<dbReference type="RefSeq" id="WP_054198745.1">
    <property type="nucleotide sequence ID" value="NZ_DYWB01000017.1"/>
</dbReference>